<protein>
    <submittedName>
        <fullName evidence="1">Uncharacterized protein</fullName>
    </submittedName>
</protein>
<proteinExistence type="predicted"/>
<dbReference type="Proteomes" id="UP001159363">
    <property type="component" value="Chromosome 10"/>
</dbReference>
<evidence type="ECO:0000313" key="2">
    <source>
        <dbReference type="Proteomes" id="UP001159363"/>
    </source>
</evidence>
<feature type="non-terminal residue" evidence="1">
    <location>
        <position position="187"/>
    </location>
</feature>
<evidence type="ECO:0000313" key="1">
    <source>
        <dbReference type="EMBL" id="KAJ8873032.1"/>
    </source>
</evidence>
<sequence length="187" mass="21352">MARICKPAAIKEYGVSGITLRKDNCLLPGEIFSIIYCHFRELREVMFEITTVFTCPPSYKCVYYFFESTGSLSCSLSTHYCKVQFKIKNLVKYLHAFNLKRGCPCVTRMILLPLQDLFQENLMEQFLSLKKPSEDVPKYPTVAAVVRASLALSHGRDVVERGFALSCRALPQHRVSMNKETLDAYMS</sequence>
<dbReference type="EMBL" id="JARBHB010000011">
    <property type="protein sequence ID" value="KAJ8873032.1"/>
    <property type="molecule type" value="Genomic_DNA"/>
</dbReference>
<accession>A0ABQ9GLX6</accession>
<gene>
    <name evidence="1" type="ORF">PR048_026648</name>
</gene>
<organism evidence="1 2">
    <name type="scientific">Dryococelus australis</name>
    <dbReference type="NCBI Taxonomy" id="614101"/>
    <lineage>
        <taxon>Eukaryota</taxon>
        <taxon>Metazoa</taxon>
        <taxon>Ecdysozoa</taxon>
        <taxon>Arthropoda</taxon>
        <taxon>Hexapoda</taxon>
        <taxon>Insecta</taxon>
        <taxon>Pterygota</taxon>
        <taxon>Neoptera</taxon>
        <taxon>Polyneoptera</taxon>
        <taxon>Phasmatodea</taxon>
        <taxon>Verophasmatodea</taxon>
        <taxon>Anareolatae</taxon>
        <taxon>Phasmatidae</taxon>
        <taxon>Eurycanthinae</taxon>
        <taxon>Dryococelus</taxon>
    </lineage>
</organism>
<name>A0ABQ9GLX6_9NEOP</name>
<comment type="caution">
    <text evidence="1">The sequence shown here is derived from an EMBL/GenBank/DDBJ whole genome shotgun (WGS) entry which is preliminary data.</text>
</comment>
<reference evidence="1 2" key="1">
    <citation type="submission" date="2023-02" db="EMBL/GenBank/DDBJ databases">
        <title>LHISI_Scaffold_Assembly.</title>
        <authorList>
            <person name="Stuart O.P."/>
            <person name="Cleave R."/>
            <person name="Magrath M.J.L."/>
            <person name="Mikheyev A.S."/>
        </authorList>
    </citation>
    <scope>NUCLEOTIDE SEQUENCE [LARGE SCALE GENOMIC DNA]</scope>
    <source>
        <strain evidence="1">Daus_M_001</strain>
        <tissue evidence="1">Leg muscle</tissue>
    </source>
</reference>
<keyword evidence="2" id="KW-1185">Reference proteome</keyword>